<dbReference type="Proteomes" id="UP000322981">
    <property type="component" value="Unassembled WGS sequence"/>
</dbReference>
<dbReference type="Gene3D" id="3.10.20.860">
    <property type="match status" value="1"/>
</dbReference>
<accession>A0A5M8FH00</accession>
<evidence type="ECO:0000313" key="2">
    <source>
        <dbReference type="Proteomes" id="UP000322981"/>
    </source>
</evidence>
<dbReference type="AlphaFoldDB" id="A0A5M8FH00"/>
<sequence length="98" mass="10830">MSTENLLCPMCEQGALTPDTYSDTFQHHGAELVVHGLECYICRDCGADPVFEDQIRRNHARVVDARRHADGLLTGSEIRVLRKSPSWSEMPSRACGGG</sequence>
<gene>
    <name evidence="1" type="ORF">F2Q65_14275</name>
</gene>
<comment type="caution">
    <text evidence="1">The sequence shown here is derived from an EMBL/GenBank/DDBJ whole genome shotgun (WGS) entry which is preliminary data.</text>
</comment>
<evidence type="ECO:0000313" key="1">
    <source>
        <dbReference type="EMBL" id="KAA6183969.1"/>
    </source>
</evidence>
<organism evidence="1 2">
    <name type="scientific">Thiohalocapsa marina</name>
    <dbReference type="NCBI Taxonomy" id="424902"/>
    <lineage>
        <taxon>Bacteria</taxon>
        <taxon>Pseudomonadati</taxon>
        <taxon>Pseudomonadota</taxon>
        <taxon>Gammaproteobacteria</taxon>
        <taxon>Chromatiales</taxon>
        <taxon>Chromatiaceae</taxon>
        <taxon>Thiohalocapsa</taxon>
    </lineage>
</organism>
<proteinExistence type="predicted"/>
<dbReference type="EMBL" id="VWXX01000026">
    <property type="protein sequence ID" value="KAA6183969.1"/>
    <property type="molecule type" value="Genomic_DNA"/>
</dbReference>
<keyword evidence="2" id="KW-1185">Reference proteome</keyword>
<dbReference type="OrthoDB" id="7349669at2"/>
<dbReference type="NCBIfam" id="TIGR03831">
    <property type="entry name" value="YgiT_finger"/>
    <property type="match status" value="1"/>
</dbReference>
<dbReference type="InterPro" id="IPR022453">
    <property type="entry name" value="Znf_MqsA-type"/>
</dbReference>
<name>A0A5M8FH00_9GAMM</name>
<protein>
    <submittedName>
        <fullName evidence="1">YgiT-type zinc finger protein</fullName>
    </submittedName>
</protein>
<reference evidence="1 2" key="1">
    <citation type="submission" date="2019-09" db="EMBL/GenBank/DDBJ databases">
        <title>Whole-genome sequence of the purple sulfur bacterium Thiohalocapsa marina DSM 19078.</title>
        <authorList>
            <person name="Kyndt J.A."/>
            <person name="Meyer T.E."/>
        </authorList>
    </citation>
    <scope>NUCLEOTIDE SEQUENCE [LARGE SCALE GENOMIC DNA]</scope>
    <source>
        <strain evidence="1 2">DSM 19078</strain>
    </source>
</reference>